<dbReference type="EMBL" id="AP022593">
    <property type="protein sequence ID" value="BBY47644.1"/>
    <property type="molecule type" value="Genomic_DNA"/>
</dbReference>
<proteinExistence type="predicted"/>
<gene>
    <name evidence="1" type="ORF">MARA_11120</name>
</gene>
<sequence>MGYTEQSKVTLLGDRPERYFVMVPHALLFDAGLTSDAVRVGTYFLSQRNGYKIECGQRGIAKALSIPTVSRIGKAIRCLEAAGWLRYTKHRSGNRVYLNEYAMHRRRRFSVPSTDALIVPKQVRLLRIKNKRHLCPTPPQGIKTLGGGVGSNWREETPWCRVGRVGLAYQQPDQPSCLWSAL</sequence>
<name>A0A7I7RSQ9_9MYCO</name>
<dbReference type="Proteomes" id="UP000467428">
    <property type="component" value="Chromosome"/>
</dbReference>
<geneLocation type="plasmid" evidence="2">
    <name>pjcm18538 dna</name>
</geneLocation>
<evidence type="ECO:0000313" key="1">
    <source>
        <dbReference type="EMBL" id="BBY47644.1"/>
    </source>
</evidence>
<dbReference type="RefSeq" id="WP_163917549.1">
    <property type="nucleotide sequence ID" value="NZ_AP022593.1"/>
</dbReference>
<accession>A0A7I7RSQ9</accession>
<keyword evidence="2" id="KW-1185">Reference proteome</keyword>
<dbReference type="AlphaFoldDB" id="A0A7I7RSQ9"/>
<organism evidence="1 2">
    <name type="scientific">Mycolicibacterium arabiense</name>
    <dbReference type="NCBI Taxonomy" id="1286181"/>
    <lineage>
        <taxon>Bacteria</taxon>
        <taxon>Bacillati</taxon>
        <taxon>Actinomycetota</taxon>
        <taxon>Actinomycetes</taxon>
        <taxon>Mycobacteriales</taxon>
        <taxon>Mycobacteriaceae</taxon>
        <taxon>Mycolicibacterium</taxon>
    </lineage>
</organism>
<protein>
    <recommendedName>
        <fullName evidence="3">Helix-turn-helix domain-containing protein</fullName>
    </recommendedName>
</protein>
<evidence type="ECO:0008006" key="3">
    <source>
        <dbReference type="Google" id="ProtNLM"/>
    </source>
</evidence>
<dbReference type="KEGG" id="marz:MARA_11120"/>
<evidence type="ECO:0000313" key="2">
    <source>
        <dbReference type="Proteomes" id="UP000467428"/>
    </source>
</evidence>
<reference evidence="1 2" key="1">
    <citation type="journal article" date="2019" name="Emerg. Microbes Infect.">
        <title>Comprehensive subspecies identification of 175 nontuberculous mycobacteria species based on 7547 genomic profiles.</title>
        <authorList>
            <person name="Matsumoto Y."/>
            <person name="Kinjo T."/>
            <person name="Motooka D."/>
            <person name="Nabeya D."/>
            <person name="Jung N."/>
            <person name="Uechi K."/>
            <person name="Horii T."/>
            <person name="Iida T."/>
            <person name="Fujita J."/>
            <person name="Nakamura S."/>
        </authorList>
    </citation>
    <scope>NUCLEOTIDE SEQUENCE [LARGE SCALE GENOMIC DNA]</scope>
    <source>
        <strain evidence="1 2">JCM 18538</strain>
    </source>
</reference>